<reference evidence="1" key="2">
    <citation type="journal article" date="2023" name="IMA Fungus">
        <title>Comparative genomic study of the Penicillium genus elucidates a diverse pangenome and 15 lateral gene transfer events.</title>
        <authorList>
            <person name="Petersen C."/>
            <person name="Sorensen T."/>
            <person name="Nielsen M.R."/>
            <person name="Sondergaard T.E."/>
            <person name="Sorensen J.L."/>
            <person name="Fitzpatrick D.A."/>
            <person name="Frisvad J.C."/>
            <person name="Nielsen K.L."/>
        </authorList>
    </citation>
    <scope>NUCLEOTIDE SEQUENCE</scope>
    <source>
        <strain evidence="1">IBT 21472</strain>
    </source>
</reference>
<dbReference type="InterPro" id="IPR000182">
    <property type="entry name" value="GNAT_dom"/>
</dbReference>
<dbReference type="PANTHER" id="PTHR42791:SF17">
    <property type="entry name" value="ACETYLTRANSFERASE, GNAT FAMILY FAMILY (AFU_ORTHOLOGUE AFUA_8G05690)"/>
    <property type="match status" value="1"/>
</dbReference>
<reference evidence="1" key="1">
    <citation type="submission" date="2022-12" db="EMBL/GenBank/DDBJ databases">
        <authorList>
            <person name="Petersen C."/>
        </authorList>
    </citation>
    <scope>NUCLEOTIDE SEQUENCE</scope>
    <source>
        <strain evidence="1">IBT 21472</strain>
    </source>
</reference>
<dbReference type="GO" id="GO:0016747">
    <property type="term" value="F:acyltransferase activity, transferring groups other than amino-acyl groups"/>
    <property type="evidence" value="ECO:0007669"/>
    <property type="project" value="InterPro"/>
</dbReference>
<dbReference type="Pfam" id="PF13508">
    <property type="entry name" value="Acetyltransf_7"/>
    <property type="match status" value="1"/>
</dbReference>
<sequence length="198" mass="22480">MASSNLKLDLVTLEDSSALIDIWFAAFSDPGSRRLFPHTVGVRSWLEDAIRRDLGRPFQRFLKVIDAGSKDADEKSRIVAYAKWDLATPEERGPRYPPWHDDMPRELCEALVSRGESNRKRVMGDQKHIFATHPDYQRQGAASILVKWGCDLADVEGLRTYVSASRNGASLYAKFGFVDYSNADQDTISMARPWRNRT</sequence>
<organism evidence="1 2">
    <name type="scientific">Penicillium atrosanguineum</name>
    <dbReference type="NCBI Taxonomy" id="1132637"/>
    <lineage>
        <taxon>Eukaryota</taxon>
        <taxon>Fungi</taxon>
        <taxon>Dikarya</taxon>
        <taxon>Ascomycota</taxon>
        <taxon>Pezizomycotina</taxon>
        <taxon>Eurotiomycetes</taxon>
        <taxon>Eurotiomycetidae</taxon>
        <taxon>Eurotiales</taxon>
        <taxon>Aspergillaceae</taxon>
        <taxon>Penicillium</taxon>
    </lineage>
</organism>
<accession>A0A9W9PWS4</accession>
<evidence type="ECO:0000313" key="1">
    <source>
        <dbReference type="EMBL" id="KAJ5315931.1"/>
    </source>
</evidence>
<dbReference type="SUPFAM" id="SSF55729">
    <property type="entry name" value="Acyl-CoA N-acyltransferases (Nat)"/>
    <property type="match status" value="1"/>
</dbReference>
<evidence type="ECO:0000313" key="2">
    <source>
        <dbReference type="Proteomes" id="UP001147746"/>
    </source>
</evidence>
<dbReference type="EMBL" id="JAPZBO010000005">
    <property type="protein sequence ID" value="KAJ5315931.1"/>
    <property type="molecule type" value="Genomic_DNA"/>
</dbReference>
<keyword evidence="2" id="KW-1185">Reference proteome</keyword>
<dbReference type="PANTHER" id="PTHR42791">
    <property type="entry name" value="GNAT FAMILY ACETYLTRANSFERASE"/>
    <property type="match status" value="1"/>
</dbReference>
<gene>
    <name evidence="1" type="ORF">N7476_006238</name>
</gene>
<dbReference type="PROSITE" id="PS51186">
    <property type="entry name" value="GNAT"/>
    <property type="match status" value="1"/>
</dbReference>
<dbReference type="Proteomes" id="UP001147746">
    <property type="component" value="Unassembled WGS sequence"/>
</dbReference>
<dbReference type="InterPro" id="IPR016181">
    <property type="entry name" value="Acyl_CoA_acyltransferase"/>
</dbReference>
<comment type="caution">
    <text evidence="1">The sequence shown here is derived from an EMBL/GenBank/DDBJ whole genome shotgun (WGS) entry which is preliminary data.</text>
</comment>
<proteinExistence type="predicted"/>
<dbReference type="OrthoDB" id="2115692at2759"/>
<dbReference type="InterPro" id="IPR052523">
    <property type="entry name" value="Trichothecene_AcTrans"/>
</dbReference>
<name>A0A9W9PWS4_9EURO</name>
<dbReference type="Gene3D" id="3.40.630.30">
    <property type="match status" value="1"/>
</dbReference>
<dbReference type="AlphaFoldDB" id="A0A9W9PWS4"/>
<protein>
    <submittedName>
        <fullName evidence="1">Acetyltransferase</fullName>
    </submittedName>
</protein>